<accession>A0ABP8GL22</accession>
<comment type="caution">
    <text evidence="1">The sequence shown here is derived from an EMBL/GenBank/DDBJ whole genome shotgun (WGS) entry which is preliminary data.</text>
</comment>
<reference evidence="2" key="1">
    <citation type="journal article" date="2019" name="Int. J. Syst. Evol. Microbiol.">
        <title>The Global Catalogue of Microorganisms (GCM) 10K type strain sequencing project: providing services to taxonomists for standard genome sequencing and annotation.</title>
        <authorList>
            <consortium name="The Broad Institute Genomics Platform"/>
            <consortium name="The Broad Institute Genome Sequencing Center for Infectious Disease"/>
            <person name="Wu L."/>
            <person name="Ma J."/>
        </authorList>
    </citation>
    <scope>NUCLEOTIDE SEQUENCE [LARGE SCALE GENOMIC DNA]</scope>
    <source>
        <strain evidence="2">JCM 17705</strain>
    </source>
</reference>
<gene>
    <name evidence="1" type="ORF">GCM10023149_29070</name>
</gene>
<protein>
    <submittedName>
        <fullName evidence="1">Uncharacterized protein</fullName>
    </submittedName>
</protein>
<sequence>MKTEDLYIQRKAFINELILNPIEAKYYKAMFYRKGEYSGYIKVADKWNINETRFLYGVVIQSNSIKVYVFDNELKLIFSKKHTEFSTHFKRYLMTISTSTLNVVN</sequence>
<proteinExistence type="predicted"/>
<organism evidence="1 2">
    <name type="scientific">Mucilaginibacter gynuensis</name>
    <dbReference type="NCBI Taxonomy" id="1302236"/>
    <lineage>
        <taxon>Bacteria</taxon>
        <taxon>Pseudomonadati</taxon>
        <taxon>Bacteroidota</taxon>
        <taxon>Sphingobacteriia</taxon>
        <taxon>Sphingobacteriales</taxon>
        <taxon>Sphingobacteriaceae</taxon>
        <taxon>Mucilaginibacter</taxon>
    </lineage>
</organism>
<keyword evidence="2" id="KW-1185">Reference proteome</keyword>
<evidence type="ECO:0000313" key="2">
    <source>
        <dbReference type="Proteomes" id="UP001500582"/>
    </source>
</evidence>
<dbReference type="RefSeq" id="WP_345211833.1">
    <property type="nucleotide sequence ID" value="NZ_BAABFT010000007.1"/>
</dbReference>
<name>A0ABP8GL22_9SPHI</name>
<evidence type="ECO:0000313" key="1">
    <source>
        <dbReference type="EMBL" id="GAA4326350.1"/>
    </source>
</evidence>
<dbReference type="EMBL" id="BAABFT010000007">
    <property type="protein sequence ID" value="GAA4326350.1"/>
    <property type="molecule type" value="Genomic_DNA"/>
</dbReference>
<dbReference type="Proteomes" id="UP001500582">
    <property type="component" value="Unassembled WGS sequence"/>
</dbReference>